<evidence type="ECO:0000259" key="1">
    <source>
        <dbReference type="PROSITE" id="PS51186"/>
    </source>
</evidence>
<comment type="caution">
    <text evidence="2">The sequence shown here is derived from an EMBL/GenBank/DDBJ whole genome shotgun (WGS) entry which is preliminary data.</text>
</comment>
<feature type="domain" description="N-acetyltransferase" evidence="1">
    <location>
        <begin position="2"/>
        <end position="158"/>
    </location>
</feature>
<dbReference type="PROSITE" id="PS51186">
    <property type="entry name" value="GNAT"/>
    <property type="match status" value="1"/>
</dbReference>
<protein>
    <submittedName>
        <fullName evidence="2">Acetyltransferase</fullName>
    </submittedName>
</protein>
<dbReference type="Pfam" id="PF00583">
    <property type="entry name" value="Acetyltransf_1"/>
    <property type="match status" value="1"/>
</dbReference>
<dbReference type="InterPro" id="IPR000182">
    <property type="entry name" value="GNAT_dom"/>
</dbReference>
<dbReference type="CDD" id="cd04301">
    <property type="entry name" value="NAT_SF"/>
    <property type="match status" value="1"/>
</dbReference>
<dbReference type="Gene3D" id="3.40.630.30">
    <property type="match status" value="1"/>
</dbReference>
<evidence type="ECO:0000313" key="3">
    <source>
        <dbReference type="Proteomes" id="UP000051131"/>
    </source>
</evidence>
<dbReference type="PATRIC" id="fig|1423729.3.peg.954"/>
<dbReference type="EMBL" id="AYZE01000014">
    <property type="protein sequence ID" value="KRM90948.1"/>
    <property type="molecule type" value="Genomic_DNA"/>
</dbReference>
<dbReference type="GO" id="GO:0016747">
    <property type="term" value="F:acyltransferase activity, transferring groups other than amino-acyl groups"/>
    <property type="evidence" value="ECO:0007669"/>
    <property type="project" value="InterPro"/>
</dbReference>
<gene>
    <name evidence="2" type="ORF">FC80_GL000943</name>
</gene>
<dbReference type="SUPFAM" id="SSF55729">
    <property type="entry name" value="Acyl-CoA N-acyltransferases (Nat)"/>
    <property type="match status" value="1"/>
</dbReference>
<keyword evidence="2" id="KW-0808">Transferase</keyword>
<organism evidence="2 3">
    <name type="scientific">Liquorilactobacillus cacaonum DSM 21116</name>
    <dbReference type="NCBI Taxonomy" id="1423729"/>
    <lineage>
        <taxon>Bacteria</taxon>
        <taxon>Bacillati</taxon>
        <taxon>Bacillota</taxon>
        <taxon>Bacilli</taxon>
        <taxon>Lactobacillales</taxon>
        <taxon>Lactobacillaceae</taxon>
        <taxon>Liquorilactobacillus</taxon>
    </lineage>
</organism>
<evidence type="ECO:0000313" key="2">
    <source>
        <dbReference type="EMBL" id="KRM90948.1"/>
    </source>
</evidence>
<proteinExistence type="predicted"/>
<dbReference type="InterPro" id="IPR016181">
    <property type="entry name" value="Acyl_CoA_acyltransferase"/>
</dbReference>
<name>A0A0R2CLW8_9LACO</name>
<reference evidence="2 3" key="1">
    <citation type="journal article" date="2015" name="Genome Announc.">
        <title>Expanding the biotechnology potential of lactobacilli through comparative genomics of 213 strains and associated genera.</title>
        <authorList>
            <person name="Sun Z."/>
            <person name="Harris H.M."/>
            <person name="McCann A."/>
            <person name="Guo C."/>
            <person name="Argimon S."/>
            <person name="Zhang W."/>
            <person name="Yang X."/>
            <person name="Jeffery I.B."/>
            <person name="Cooney J.C."/>
            <person name="Kagawa T.F."/>
            <person name="Liu W."/>
            <person name="Song Y."/>
            <person name="Salvetti E."/>
            <person name="Wrobel A."/>
            <person name="Rasinkangas P."/>
            <person name="Parkhill J."/>
            <person name="Rea M.C."/>
            <person name="O'Sullivan O."/>
            <person name="Ritari J."/>
            <person name="Douillard F.P."/>
            <person name="Paul Ross R."/>
            <person name="Yang R."/>
            <person name="Briner A.E."/>
            <person name="Felis G.E."/>
            <person name="de Vos W.M."/>
            <person name="Barrangou R."/>
            <person name="Klaenhammer T.R."/>
            <person name="Caufield P.W."/>
            <person name="Cui Y."/>
            <person name="Zhang H."/>
            <person name="O'Toole P.W."/>
        </authorList>
    </citation>
    <scope>NUCLEOTIDE SEQUENCE [LARGE SCALE GENOMIC DNA]</scope>
    <source>
        <strain evidence="2 3">DSM 21116</strain>
    </source>
</reference>
<sequence>MIINRIFRDSDASEVASLVRKTMYTTNIGDYSKEYIEADLKKLTAQDFIEKAKYFHCYVLVNDTVNRIVAVGSIGPYWGKKDESSFFNVFVLPEYQGMGIGRKLIKLLENDIFFLRAKRIEIPASITGLGFYQKMGYRFKDGNDSLDNEQLYRLEKFN</sequence>
<dbReference type="AlphaFoldDB" id="A0A0R2CLW8"/>
<dbReference type="RefSeq" id="WP_057829162.1">
    <property type="nucleotide sequence ID" value="NZ_AYZE01000014.1"/>
</dbReference>
<dbReference type="STRING" id="1423729.FC80_GL000943"/>
<keyword evidence="3" id="KW-1185">Reference proteome</keyword>
<dbReference type="Proteomes" id="UP000051131">
    <property type="component" value="Unassembled WGS sequence"/>
</dbReference>
<accession>A0A0R2CLW8</accession>
<dbReference type="OrthoDB" id="9800797at2"/>